<keyword evidence="2" id="KW-1185">Reference proteome</keyword>
<gene>
    <name evidence="1" type="ORF">EV182_007062</name>
</gene>
<dbReference type="Proteomes" id="UP001145114">
    <property type="component" value="Unassembled WGS sequence"/>
</dbReference>
<dbReference type="EMBL" id="JAMZIH010003151">
    <property type="protein sequence ID" value="KAJ1677012.1"/>
    <property type="molecule type" value="Genomic_DNA"/>
</dbReference>
<proteinExistence type="predicted"/>
<evidence type="ECO:0000313" key="2">
    <source>
        <dbReference type="Proteomes" id="UP001145114"/>
    </source>
</evidence>
<evidence type="ECO:0000313" key="1">
    <source>
        <dbReference type="EMBL" id="KAJ1677012.1"/>
    </source>
</evidence>
<organism evidence="1 2">
    <name type="scientific">Spiromyces aspiralis</name>
    <dbReference type="NCBI Taxonomy" id="68401"/>
    <lineage>
        <taxon>Eukaryota</taxon>
        <taxon>Fungi</taxon>
        <taxon>Fungi incertae sedis</taxon>
        <taxon>Zoopagomycota</taxon>
        <taxon>Kickxellomycotina</taxon>
        <taxon>Kickxellomycetes</taxon>
        <taxon>Kickxellales</taxon>
        <taxon>Kickxellaceae</taxon>
        <taxon>Spiromyces</taxon>
    </lineage>
</organism>
<reference evidence="1" key="1">
    <citation type="submission" date="2022-06" db="EMBL/GenBank/DDBJ databases">
        <title>Phylogenomic reconstructions and comparative analyses of Kickxellomycotina fungi.</title>
        <authorList>
            <person name="Reynolds N.K."/>
            <person name="Stajich J.E."/>
            <person name="Barry K."/>
            <person name="Grigoriev I.V."/>
            <person name="Crous P."/>
            <person name="Smith M.E."/>
        </authorList>
    </citation>
    <scope>NUCLEOTIDE SEQUENCE</scope>
    <source>
        <strain evidence="1">RSA 2271</strain>
    </source>
</reference>
<accession>A0ACC1HLD7</accession>
<protein>
    <submittedName>
        <fullName evidence="1">Uncharacterized protein</fullName>
    </submittedName>
</protein>
<comment type="caution">
    <text evidence="1">The sequence shown here is derived from an EMBL/GenBank/DDBJ whole genome shotgun (WGS) entry which is preliminary data.</text>
</comment>
<name>A0ACC1HLD7_9FUNG</name>
<feature type="non-terminal residue" evidence="1">
    <location>
        <position position="1"/>
    </location>
</feature>
<sequence length="201" mass="21849">LTLYATTATAAVRKPGFPTVKVILPKPGKAGSEKSVVDYTGPRTASGLLAQAKYYFPDYTRTITKKDAKDVDSLLRELFPGNNTKAVAILFTDNNKPSILWKRLAVAANKKMVLYTVPSRLTEVVQRFEISSEFPAILAFSDGTNPDAYESYIGPSKYDDILAFFRKVVNDADGDDSSSSSGSLDSNESASSTNTAIRDEL</sequence>